<evidence type="ECO:0000259" key="6">
    <source>
        <dbReference type="PROSITE" id="PS50977"/>
    </source>
</evidence>
<dbReference type="Pfam" id="PF00440">
    <property type="entry name" value="TetR_N"/>
    <property type="match status" value="1"/>
</dbReference>
<evidence type="ECO:0000313" key="8">
    <source>
        <dbReference type="Proteomes" id="UP001630969"/>
    </source>
</evidence>
<dbReference type="InterPro" id="IPR036271">
    <property type="entry name" value="Tet_transcr_reg_TetR-rel_C_sf"/>
</dbReference>
<feature type="domain" description="HTH tetR-type" evidence="6">
    <location>
        <begin position="10"/>
        <end position="70"/>
    </location>
</feature>
<evidence type="ECO:0000256" key="3">
    <source>
        <dbReference type="ARBA" id="ARBA00023125"/>
    </source>
</evidence>
<organism evidence="7 8">
    <name type="scientific">Aeromonas bivalvium</name>
    <dbReference type="NCBI Taxonomy" id="440079"/>
    <lineage>
        <taxon>Bacteria</taxon>
        <taxon>Pseudomonadati</taxon>
        <taxon>Pseudomonadota</taxon>
        <taxon>Gammaproteobacteria</taxon>
        <taxon>Aeromonadales</taxon>
        <taxon>Aeromonadaceae</taxon>
        <taxon>Aeromonas</taxon>
    </lineage>
</organism>
<protein>
    <submittedName>
        <fullName evidence="7">TetR family transcriptional regulator</fullName>
    </submittedName>
</protein>
<name>A0ABW9GQB4_9GAMM</name>
<dbReference type="Pfam" id="PF08361">
    <property type="entry name" value="TetR_C_2"/>
    <property type="match status" value="1"/>
</dbReference>
<dbReference type="PROSITE" id="PS01081">
    <property type="entry name" value="HTH_TETR_1"/>
    <property type="match status" value="1"/>
</dbReference>
<keyword evidence="8" id="KW-1185">Reference proteome</keyword>
<dbReference type="SUPFAM" id="SSF48498">
    <property type="entry name" value="Tetracyclin repressor-like, C-terminal domain"/>
    <property type="match status" value="1"/>
</dbReference>
<reference evidence="7 8" key="1">
    <citation type="submission" date="2024-09" db="EMBL/GenBank/DDBJ databases">
        <title>Aeromonas strains Genome sequencing and assembly.</title>
        <authorList>
            <person name="Hu X."/>
            <person name="Tang B."/>
        </authorList>
    </citation>
    <scope>NUCLEOTIDE SEQUENCE [LARGE SCALE GENOMIC DNA]</scope>
    <source>
        <strain evidence="7 8">NB23SCDHY001</strain>
    </source>
</reference>
<dbReference type="Gene3D" id="1.10.357.10">
    <property type="entry name" value="Tetracycline Repressor, domain 2"/>
    <property type="match status" value="1"/>
</dbReference>
<comment type="caution">
    <text evidence="7">The sequence shown here is derived from an EMBL/GenBank/DDBJ whole genome shotgun (WGS) entry which is preliminary data.</text>
</comment>
<keyword evidence="3 5" id="KW-0238">DNA-binding</keyword>
<dbReference type="InterPro" id="IPR001647">
    <property type="entry name" value="HTH_TetR"/>
</dbReference>
<dbReference type="SUPFAM" id="SSF46689">
    <property type="entry name" value="Homeodomain-like"/>
    <property type="match status" value="1"/>
</dbReference>
<evidence type="ECO:0000313" key="7">
    <source>
        <dbReference type="EMBL" id="MFM4892143.1"/>
    </source>
</evidence>
<dbReference type="EMBL" id="JBGXBU010000001">
    <property type="protein sequence ID" value="MFM4892143.1"/>
    <property type="molecule type" value="Genomic_DNA"/>
</dbReference>
<proteinExistence type="predicted"/>
<dbReference type="GeneID" id="97219337"/>
<accession>A0ABW9GQB4</accession>
<sequence>MVRRTKEEAQQTRCHIMNTALDLFCRQGLAKTSLTDIARVADLTRGAIYWHFKNKEELFIALWEELCAPLSHQLDASLDPQEPDPLGRLRTFLHSALIKITRDPGHRQMFAIMFSLETIEGEALFLREHTRQQSQGFTQDLERSLANAVRRGQLPASLDLARAATLLHCTLDGYILNWLHFPERIDLAGEADYLLDCLFIQLRHMPPTRPRDAG</sequence>
<dbReference type="PRINTS" id="PR00455">
    <property type="entry name" value="HTHTETR"/>
</dbReference>
<dbReference type="InterPro" id="IPR013572">
    <property type="entry name" value="Tscrpt_reg_MAATS_C"/>
</dbReference>
<gene>
    <name evidence="7" type="ORF">ACEUDJ_04520</name>
</gene>
<dbReference type="InterPro" id="IPR009057">
    <property type="entry name" value="Homeodomain-like_sf"/>
</dbReference>
<dbReference type="Proteomes" id="UP001630969">
    <property type="component" value="Unassembled WGS sequence"/>
</dbReference>
<keyword evidence="2" id="KW-0805">Transcription regulation</keyword>
<keyword evidence="1" id="KW-0678">Repressor</keyword>
<dbReference type="InterPro" id="IPR023772">
    <property type="entry name" value="DNA-bd_HTH_TetR-type_CS"/>
</dbReference>
<evidence type="ECO:0000256" key="1">
    <source>
        <dbReference type="ARBA" id="ARBA00022491"/>
    </source>
</evidence>
<dbReference type="PROSITE" id="PS50977">
    <property type="entry name" value="HTH_TETR_2"/>
    <property type="match status" value="1"/>
</dbReference>
<feature type="DNA-binding region" description="H-T-H motif" evidence="5">
    <location>
        <begin position="33"/>
        <end position="52"/>
    </location>
</feature>
<evidence type="ECO:0000256" key="2">
    <source>
        <dbReference type="ARBA" id="ARBA00023015"/>
    </source>
</evidence>
<dbReference type="RefSeq" id="WP_111873682.1">
    <property type="nucleotide sequence ID" value="NZ_JBGWZZ010000001.1"/>
</dbReference>
<keyword evidence="4" id="KW-0804">Transcription</keyword>
<dbReference type="PANTHER" id="PTHR47506:SF1">
    <property type="entry name" value="HTH-TYPE TRANSCRIPTIONAL REGULATOR YJDC"/>
    <property type="match status" value="1"/>
</dbReference>
<evidence type="ECO:0000256" key="4">
    <source>
        <dbReference type="ARBA" id="ARBA00023163"/>
    </source>
</evidence>
<evidence type="ECO:0000256" key="5">
    <source>
        <dbReference type="PROSITE-ProRule" id="PRU00335"/>
    </source>
</evidence>
<dbReference type="PANTHER" id="PTHR47506">
    <property type="entry name" value="TRANSCRIPTIONAL REGULATORY PROTEIN"/>
    <property type="match status" value="1"/>
</dbReference>